<dbReference type="HOGENOM" id="CLU_014323_0_1_6"/>
<dbReference type="InterPro" id="IPR036514">
    <property type="entry name" value="SGNH_hydro_sf"/>
</dbReference>
<feature type="domain" description="Sialate O-acetylesterase" evidence="2">
    <location>
        <begin position="83"/>
        <end position="212"/>
    </location>
</feature>
<keyword evidence="4" id="KW-1185">Reference proteome</keyword>
<dbReference type="InterPro" id="IPR052940">
    <property type="entry name" value="Carb_Esterase_6"/>
</dbReference>
<dbReference type="AlphaFoldDB" id="A0A0H2VAK6"/>
<sequence length="329" mass="37539">MMYHHDFNEKIGFWYVIALAGQSNGMAYGEGIPLPDTLDKPESRVKQLARRKTITPGGKECKFNEIIPADHCLHDVQDMSGYHHPAADLHKGEYGCVGQGLHIAKKLLPYIPEQAGILLVPCCRGGAAFTVGAEGMYVPDTGATADAMRWGTGTALYEDLVARVKVALEYNRKNKLLSVCWMQGEFDLMSPDYEKHPDLFYQMVTSFRSELSEYSSQCVGNSSERVPWLCGDTTWYWKESYQKEYDFIYGHYRQRTDDEIHFLSFQDSNRHELTNEPEEDADDLSVGYLGSSWRTELSWTTSQRSTHFNSMARRGVIAECYAQKIRNYL</sequence>
<dbReference type="EMBL" id="AE014075">
    <property type="protein sequence ID" value="AAN82078.1"/>
    <property type="molecule type" value="Genomic_DNA"/>
</dbReference>
<reference evidence="3 4" key="1">
    <citation type="journal article" date="2002" name="Proc. Natl. Acad. Sci. U.S.A.">
        <title>Extensive mosaic structure revealed by the complete genome sequence of uropathogenic Escherichia coli.</title>
        <authorList>
            <person name="Welch R.A."/>
            <person name="Burland V."/>
            <person name="Plunkett G.III."/>
            <person name="Redford P."/>
            <person name="Roesch P."/>
            <person name="Rasko D."/>
            <person name="Buckles E.L."/>
            <person name="Liou S.R."/>
            <person name="Boutin A."/>
            <person name="Hackett J."/>
            <person name="Stroud D."/>
            <person name="Mayhew G.F."/>
            <person name="Rose D.J."/>
            <person name="Zhou S."/>
            <person name="Schwartz D.C."/>
            <person name="Perna N.T."/>
            <person name="Mobley H.L."/>
            <person name="Donnenberg M.S."/>
            <person name="Blattner F.R."/>
        </authorList>
    </citation>
    <scope>NUCLEOTIDE SEQUENCE [LARGE SCALE GENOMIC DNA]</scope>
    <source>
        <strain evidence="4">CFT073 / ATCC 700928 / UPEC</strain>
    </source>
</reference>
<dbReference type="PANTHER" id="PTHR31988:SF19">
    <property type="entry name" value="9-O-ACETYL-N-ACETYLNEURAMINIC ACID DEACETYLASE-RELATED"/>
    <property type="match status" value="1"/>
</dbReference>
<keyword evidence="1" id="KW-0378">Hydrolase</keyword>
<accession>A0A0H2VAK6</accession>
<evidence type="ECO:0000259" key="2">
    <source>
        <dbReference type="Pfam" id="PF03629"/>
    </source>
</evidence>
<organism evidence="3 4">
    <name type="scientific">Escherichia coli O6:H1 (strain CFT073 / ATCC 700928 / UPEC)</name>
    <dbReference type="NCBI Taxonomy" id="199310"/>
    <lineage>
        <taxon>Bacteria</taxon>
        <taxon>Pseudomonadati</taxon>
        <taxon>Pseudomonadota</taxon>
        <taxon>Gammaproteobacteria</taxon>
        <taxon>Enterobacterales</taxon>
        <taxon>Enterobacteriaceae</taxon>
        <taxon>Escherichia</taxon>
    </lineage>
</organism>
<dbReference type="KEGG" id="ecc:c3630"/>
<dbReference type="SUPFAM" id="SSF52266">
    <property type="entry name" value="SGNH hydrolase"/>
    <property type="match status" value="1"/>
</dbReference>
<dbReference type="GO" id="GO:0016788">
    <property type="term" value="F:hydrolase activity, acting on ester bonds"/>
    <property type="evidence" value="ECO:0007669"/>
    <property type="project" value="UniProtKB-ARBA"/>
</dbReference>
<dbReference type="PANTHER" id="PTHR31988">
    <property type="entry name" value="ESTERASE, PUTATIVE (DUF303)-RELATED"/>
    <property type="match status" value="1"/>
</dbReference>
<dbReference type="STRING" id="199310.c3630"/>
<gene>
    <name evidence="3" type="ordered locus">c3630</name>
</gene>
<dbReference type="Gene3D" id="3.40.50.1110">
    <property type="entry name" value="SGNH hydrolase"/>
    <property type="match status" value="1"/>
</dbReference>
<dbReference type="Pfam" id="PF03629">
    <property type="entry name" value="SASA"/>
    <property type="match status" value="1"/>
</dbReference>
<dbReference type="SMR" id="A0A0H2VAK6"/>
<evidence type="ECO:0000313" key="3">
    <source>
        <dbReference type="EMBL" id="AAN82078.1"/>
    </source>
</evidence>
<evidence type="ECO:0000313" key="4">
    <source>
        <dbReference type="Proteomes" id="UP000001410"/>
    </source>
</evidence>
<dbReference type="eggNOG" id="COG5515">
    <property type="taxonomic scope" value="Bacteria"/>
</dbReference>
<protein>
    <recommendedName>
        <fullName evidence="2">Sialate O-acetylesterase domain-containing protein</fullName>
    </recommendedName>
</protein>
<dbReference type="Proteomes" id="UP000001410">
    <property type="component" value="Chromosome"/>
</dbReference>
<evidence type="ECO:0000256" key="1">
    <source>
        <dbReference type="ARBA" id="ARBA00022801"/>
    </source>
</evidence>
<proteinExistence type="predicted"/>
<name>A0A0H2VAK6_ECOL6</name>
<dbReference type="InterPro" id="IPR005181">
    <property type="entry name" value="SASA"/>
</dbReference>